<dbReference type="EMBL" id="MSIE01000152">
    <property type="protein sequence ID" value="OLF04924.1"/>
    <property type="molecule type" value="Genomic_DNA"/>
</dbReference>
<reference evidence="1 2" key="1">
    <citation type="submission" date="2016-12" db="EMBL/GenBank/DDBJ databases">
        <title>The draft genome sequence of Actinophytocola sp. 11-183.</title>
        <authorList>
            <person name="Wang W."/>
            <person name="Yuan L."/>
        </authorList>
    </citation>
    <scope>NUCLEOTIDE SEQUENCE [LARGE SCALE GENOMIC DNA]</scope>
    <source>
        <strain evidence="1 2">11-183</strain>
    </source>
</reference>
<accession>A0A1Q8BS36</accession>
<dbReference type="Proteomes" id="UP000185596">
    <property type="component" value="Unassembled WGS sequence"/>
</dbReference>
<evidence type="ECO:0000313" key="1">
    <source>
        <dbReference type="EMBL" id="OLF04924.1"/>
    </source>
</evidence>
<protein>
    <submittedName>
        <fullName evidence="1">Uncharacterized protein</fullName>
    </submittedName>
</protein>
<dbReference type="AlphaFoldDB" id="A0A1Q8BS36"/>
<name>A0A1Q8BS36_9PSEU</name>
<evidence type="ECO:0000313" key="2">
    <source>
        <dbReference type="Proteomes" id="UP000185596"/>
    </source>
</evidence>
<sequence length="167" mass="18093">MNDLGREIEDKLLDEVAGEVRENVTSLGKNLAIRLGQEWARKQLVRTVSENYPQEIAKHILANPHSSSSTLFLRAINALAGNAQGTAQFANKIAPAVGKYLAVFVDPAVTWIRMARDDHTSEEIIRETMKSLLLGMAKTSASTFLGPWGGTAAAVGIDALARHLGEQ</sequence>
<comment type="caution">
    <text evidence="1">The sequence shown here is derived from an EMBL/GenBank/DDBJ whole genome shotgun (WGS) entry which is preliminary data.</text>
</comment>
<keyword evidence="2" id="KW-1185">Reference proteome</keyword>
<dbReference type="RefSeq" id="WP_075130535.1">
    <property type="nucleotide sequence ID" value="NZ_MSIE01000152.1"/>
</dbReference>
<organism evidence="1 2">
    <name type="scientific">Actinophytocola xanthii</name>
    <dbReference type="NCBI Taxonomy" id="1912961"/>
    <lineage>
        <taxon>Bacteria</taxon>
        <taxon>Bacillati</taxon>
        <taxon>Actinomycetota</taxon>
        <taxon>Actinomycetes</taxon>
        <taxon>Pseudonocardiales</taxon>
        <taxon>Pseudonocardiaceae</taxon>
    </lineage>
</organism>
<gene>
    <name evidence="1" type="ORF">BU204_37535</name>
</gene>
<proteinExistence type="predicted"/>